<gene>
    <name evidence="1" type="ORF">VP01_7483g2</name>
</gene>
<dbReference type="AlphaFoldDB" id="A0A0L6UCB9"/>
<accession>A0A0L6UCB9</accession>
<dbReference type="STRING" id="27349.A0A0L6UCB9"/>
<evidence type="ECO:0000313" key="1">
    <source>
        <dbReference type="EMBL" id="KNZ46193.1"/>
    </source>
</evidence>
<dbReference type="EMBL" id="LAVV01012920">
    <property type="protein sequence ID" value="KNZ46193.1"/>
    <property type="molecule type" value="Genomic_DNA"/>
</dbReference>
<proteinExistence type="predicted"/>
<protein>
    <submittedName>
        <fullName evidence="1">Uncharacterized protein</fullName>
    </submittedName>
</protein>
<sequence>CTDPCECFLQVIVSGQLLKGPRLVNLHHQGILKIASRSQFLSLLDPKLDSYICCPSCFTLYKPEDASISCTYQKSVSSPVCEEAIFTCRTSAIPMFQPMAHSSRPCPPPFHPFTPCLVYHMQDFAMWLKWILNVPGTENEIDFWKEKVQSTLSSDIVDIHQSRAWKSFSVRADQQLFCNEF</sequence>
<dbReference type="OrthoDB" id="2517699at2759"/>
<evidence type="ECO:0000313" key="2">
    <source>
        <dbReference type="Proteomes" id="UP000037035"/>
    </source>
</evidence>
<dbReference type="VEuPathDB" id="FungiDB:VP01_7483g2"/>
<name>A0A0L6UCB9_9BASI</name>
<organism evidence="1 2">
    <name type="scientific">Puccinia sorghi</name>
    <dbReference type="NCBI Taxonomy" id="27349"/>
    <lineage>
        <taxon>Eukaryota</taxon>
        <taxon>Fungi</taxon>
        <taxon>Dikarya</taxon>
        <taxon>Basidiomycota</taxon>
        <taxon>Pucciniomycotina</taxon>
        <taxon>Pucciniomycetes</taxon>
        <taxon>Pucciniales</taxon>
        <taxon>Pucciniaceae</taxon>
        <taxon>Puccinia</taxon>
    </lineage>
</organism>
<keyword evidence="2" id="KW-1185">Reference proteome</keyword>
<feature type="non-terminal residue" evidence="1">
    <location>
        <position position="1"/>
    </location>
</feature>
<dbReference type="Proteomes" id="UP000037035">
    <property type="component" value="Unassembled WGS sequence"/>
</dbReference>
<comment type="caution">
    <text evidence="1">The sequence shown here is derived from an EMBL/GenBank/DDBJ whole genome shotgun (WGS) entry which is preliminary data.</text>
</comment>
<reference evidence="1 2" key="1">
    <citation type="submission" date="2015-08" db="EMBL/GenBank/DDBJ databases">
        <title>Next Generation Sequencing and Analysis of the Genome of Puccinia sorghi L Schw, the Causal Agent of Maize Common Rust.</title>
        <authorList>
            <person name="Rochi L."/>
            <person name="Burguener G."/>
            <person name="Darino M."/>
            <person name="Turjanski A."/>
            <person name="Kreff E."/>
            <person name="Dieguez M.J."/>
            <person name="Sacco F."/>
        </authorList>
    </citation>
    <scope>NUCLEOTIDE SEQUENCE [LARGE SCALE GENOMIC DNA]</scope>
    <source>
        <strain evidence="1 2">RO10H11247</strain>
    </source>
</reference>